<evidence type="ECO:0000259" key="3">
    <source>
        <dbReference type="Pfam" id="PF07715"/>
    </source>
</evidence>
<dbReference type="NCBIfam" id="TIGR04057">
    <property type="entry name" value="SusC_RagA_signa"/>
    <property type="match status" value="1"/>
</dbReference>
<organism evidence="4 5">
    <name type="scientific">Bacteroides clarus</name>
    <dbReference type="NCBI Taxonomy" id="626929"/>
    <lineage>
        <taxon>Bacteria</taxon>
        <taxon>Pseudomonadati</taxon>
        <taxon>Bacteroidota</taxon>
        <taxon>Bacteroidia</taxon>
        <taxon>Bacteroidales</taxon>
        <taxon>Bacteroidaceae</taxon>
        <taxon>Bacteroides</taxon>
    </lineage>
</organism>
<gene>
    <name evidence="4" type="ORF">B5F97_05630</name>
</gene>
<feature type="chain" id="PRO_5010987097" evidence="2">
    <location>
        <begin position="22"/>
        <end position="927"/>
    </location>
</feature>
<dbReference type="NCBIfam" id="TIGR04056">
    <property type="entry name" value="OMP_RagA_SusC"/>
    <property type="match status" value="1"/>
</dbReference>
<dbReference type="Proteomes" id="UP000195386">
    <property type="component" value="Unassembled WGS sequence"/>
</dbReference>
<accession>A0A1Y3Z264</accession>
<dbReference type="InterPro" id="IPR039426">
    <property type="entry name" value="TonB-dep_rcpt-like"/>
</dbReference>
<keyword evidence="1" id="KW-0812">Transmembrane</keyword>
<dbReference type="EMBL" id="NFII01000004">
    <property type="protein sequence ID" value="OUO01710.1"/>
    <property type="molecule type" value="Genomic_DNA"/>
</dbReference>
<sequence>MKNKKILVISLFASLSFSGYAQEADKIKTVNIAGIEQDVKESAASISIISGEDLTKRSAKNVTNSLYGYGLGLTTLQNSGHYATQEPTLYVRGMQTLSDNKGPLTLVDGIERDIKLITPEEVESVQILKDAAAVALYGYKGANGVINIITKRGKYNTREIKFSYDHVINWEARRPEFVDGYTYALAVNEALANDGVRKPRYHELELDAFKSGNYPYFYPNVNWMDEVFKNTAATNLYNISFRGGGAKFRYYALLNLTTDKGFIDNANMNDGYSTQNKYSKANLRTNLDIDLTSTTKMTVNLLGTLAETSRPGDNADLWSMIYQLPPTAFPVRTENGLWGGSITWAGTLNPVAQSQATAYTKGHNRSLYADMTLKQDLSSILPGLGGSFKLAYDNYAAYVENHSKTYRYGIDYVAWASGKPTAGTQNVFGTESPMGTDSDMSEWKRNFNSALGLDYQYASDKHAVYTQLMWNHEYRNLNGTNQTWYRENLTSYTHYGYKGRYFADLSMAVSSSNKLAPGHKWAFSPTLALAWVISKENFMEKADFIDYLKLRASAGIINIDNIPEEAYWQEIYTGGSTYRFDSSYGATSNSFKLSKLAALNSTHEKAYKYNVGIDATLWNSIEFTLEGYYQRRSDIWVNSKGKYSSIIGFEPPYENGGIVDSWGVELGANFHKTVGEVTLHAGGNFSLTKNKIIEQYEEPRLYDNLVTTGHRMNQVMGLEAIGFFEDEEDIANSLEHTFNVVQPGDIKYRDVNNDGKIDSNDKKAIGYSTAIPEIYYSFNLGAEWRGLGFNAVFQGTGHYSAVLNTQSVYWPLVNDVTISQHYYDNRWTPENPDAKYPRLTSQTNNNNYQTNTLWLEDRSFLKLRNVEVYYKLPEQWMKWTKFINNTKIYVRGNDLLCFDHIKIADPESYGVKNPLTRSVVAGLTIGF</sequence>
<keyword evidence="2" id="KW-0732">Signal</keyword>
<dbReference type="InterPro" id="IPR023997">
    <property type="entry name" value="TonB-dep_OMP_SusC/RagA_CS"/>
</dbReference>
<evidence type="ECO:0000256" key="2">
    <source>
        <dbReference type="SAM" id="SignalP"/>
    </source>
</evidence>
<evidence type="ECO:0000313" key="4">
    <source>
        <dbReference type="EMBL" id="OUO01710.1"/>
    </source>
</evidence>
<feature type="signal peptide" evidence="2">
    <location>
        <begin position="1"/>
        <end position="21"/>
    </location>
</feature>
<comment type="similarity">
    <text evidence="1">Belongs to the TonB-dependent receptor family.</text>
</comment>
<dbReference type="InterPro" id="IPR012910">
    <property type="entry name" value="Plug_dom"/>
</dbReference>
<proteinExistence type="inferred from homology"/>
<dbReference type="AlphaFoldDB" id="A0A1Y3Z264"/>
<dbReference type="InterPro" id="IPR037066">
    <property type="entry name" value="Plug_dom_sf"/>
</dbReference>
<dbReference type="GO" id="GO:0009279">
    <property type="term" value="C:cell outer membrane"/>
    <property type="evidence" value="ECO:0007669"/>
    <property type="project" value="UniProtKB-SubCell"/>
</dbReference>
<dbReference type="RefSeq" id="WP_087425693.1">
    <property type="nucleotide sequence ID" value="NZ_CATZGC010000003.1"/>
</dbReference>
<dbReference type="Gene3D" id="2.170.130.10">
    <property type="entry name" value="TonB-dependent receptor, plug domain"/>
    <property type="match status" value="1"/>
</dbReference>
<keyword evidence="1" id="KW-0998">Cell outer membrane</keyword>
<dbReference type="InterPro" id="IPR023996">
    <property type="entry name" value="TonB-dep_OMP_SusC/RagA"/>
</dbReference>
<protein>
    <submittedName>
        <fullName evidence="4">SusC/RagA family TonB-linked outer membrane protein</fullName>
    </submittedName>
</protein>
<keyword evidence="1" id="KW-0813">Transport</keyword>
<evidence type="ECO:0000313" key="5">
    <source>
        <dbReference type="Proteomes" id="UP000195386"/>
    </source>
</evidence>
<feature type="domain" description="TonB-dependent receptor plug" evidence="3">
    <location>
        <begin position="39"/>
        <end position="145"/>
    </location>
</feature>
<comment type="caution">
    <text evidence="4">The sequence shown here is derived from an EMBL/GenBank/DDBJ whole genome shotgun (WGS) entry which is preliminary data.</text>
</comment>
<reference evidence="5" key="1">
    <citation type="submission" date="2017-04" db="EMBL/GenBank/DDBJ databases">
        <title>Function of individual gut microbiota members based on whole genome sequencing of pure cultures obtained from chicken caecum.</title>
        <authorList>
            <person name="Medvecky M."/>
            <person name="Cejkova D."/>
            <person name="Polansky O."/>
            <person name="Karasova D."/>
            <person name="Kubasova T."/>
            <person name="Cizek A."/>
            <person name="Rychlik I."/>
        </authorList>
    </citation>
    <scope>NUCLEOTIDE SEQUENCE [LARGE SCALE GENOMIC DNA]</scope>
    <source>
        <strain evidence="5">An43</strain>
    </source>
</reference>
<comment type="subcellular location">
    <subcellularLocation>
        <location evidence="1">Cell outer membrane</location>
        <topology evidence="1">Multi-pass membrane protein</topology>
    </subcellularLocation>
</comment>
<dbReference type="SUPFAM" id="SSF56935">
    <property type="entry name" value="Porins"/>
    <property type="match status" value="1"/>
</dbReference>
<evidence type="ECO:0000256" key="1">
    <source>
        <dbReference type="PROSITE-ProRule" id="PRU01360"/>
    </source>
</evidence>
<dbReference type="Pfam" id="PF07715">
    <property type="entry name" value="Plug"/>
    <property type="match status" value="1"/>
</dbReference>
<keyword evidence="1" id="KW-0472">Membrane</keyword>
<keyword evidence="1" id="KW-1134">Transmembrane beta strand</keyword>
<name>A0A1Y3Z264_9BACE</name>
<dbReference type="PROSITE" id="PS52016">
    <property type="entry name" value="TONB_DEPENDENT_REC_3"/>
    <property type="match status" value="1"/>
</dbReference>